<evidence type="ECO:0000313" key="2">
    <source>
        <dbReference type="Proteomes" id="UP001244341"/>
    </source>
</evidence>
<organism evidence="1 2">
    <name type="scientific">Tetradesmus obliquus</name>
    <name type="common">Green alga</name>
    <name type="synonym">Acutodesmus obliquus</name>
    <dbReference type="NCBI Taxonomy" id="3088"/>
    <lineage>
        <taxon>Eukaryota</taxon>
        <taxon>Viridiplantae</taxon>
        <taxon>Chlorophyta</taxon>
        <taxon>core chlorophytes</taxon>
        <taxon>Chlorophyceae</taxon>
        <taxon>CS clade</taxon>
        <taxon>Sphaeropleales</taxon>
        <taxon>Scenedesmaceae</taxon>
        <taxon>Tetradesmus</taxon>
    </lineage>
</organism>
<evidence type="ECO:0000313" key="1">
    <source>
        <dbReference type="EMBL" id="WIA12068.1"/>
    </source>
</evidence>
<dbReference type="InterPro" id="IPR019410">
    <property type="entry name" value="Methyltransf_16"/>
</dbReference>
<accession>A0ABY8TUK3</accession>
<dbReference type="Proteomes" id="UP001244341">
    <property type="component" value="Chromosome 3b"/>
</dbReference>
<dbReference type="PANTHER" id="PTHR14614">
    <property type="entry name" value="HEPATOCELLULAR CARCINOMA-ASSOCIATED ANTIGEN"/>
    <property type="match status" value="1"/>
</dbReference>
<dbReference type="EMBL" id="CP126210">
    <property type="protein sequence ID" value="WIA12068.1"/>
    <property type="molecule type" value="Genomic_DNA"/>
</dbReference>
<dbReference type="Gene3D" id="3.40.50.150">
    <property type="entry name" value="Vaccinia Virus protein VP39"/>
    <property type="match status" value="1"/>
</dbReference>
<sequence length="254" mass="27570">MSSFKLQIKGWEDGERVDKILEKPDRWQLHSADQVIMHIDDMQVVINQKPHEVTAKKLGVGACAWEGEMLLAAYLVSAAPAHRYTGMRVLELGSGPGLAGLLAAKLGARVVITDKAVVVPLISENIALNGIGHTPTPSCSGTAEAEALEWGAPGYEDVVRTLASRKPELVLAADCCYIDQDGESPSTPHFIAACRGLCGPDTRVLVSFELRSNAVKDTFLAEAAKAFTQVRRVPVSSLPKCYRVEYIELYELKP</sequence>
<keyword evidence="2" id="KW-1185">Reference proteome</keyword>
<dbReference type="InterPro" id="IPR029063">
    <property type="entry name" value="SAM-dependent_MTases_sf"/>
</dbReference>
<name>A0ABY8TUK3_TETOB</name>
<dbReference type="Pfam" id="PF10294">
    <property type="entry name" value="Methyltransf_16"/>
    <property type="match status" value="1"/>
</dbReference>
<proteinExistence type="predicted"/>
<protein>
    <submittedName>
        <fullName evidence="1">Uncharacterized protein</fullName>
    </submittedName>
</protein>
<dbReference type="SUPFAM" id="SSF53335">
    <property type="entry name" value="S-adenosyl-L-methionine-dependent methyltransferases"/>
    <property type="match status" value="1"/>
</dbReference>
<dbReference type="PANTHER" id="PTHR14614:SF132">
    <property type="entry name" value="PROTEIN-LYSINE METHYLTRANSFERASE C42C1.13"/>
    <property type="match status" value="1"/>
</dbReference>
<reference evidence="1 2" key="1">
    <citation type="submission" date="2023-05" db="EMBL/GenBank/DDBJ databases">
        <title>A 100% complete, gapless, phased diploid assembly of the Scenedesmus obliquus UTEX 3031 genome.</title>
        <authorList>
            <person name="Biondi T.C."/>
            <person name="Hanschen E.R."/>
            <person name="Kwon T."/>
            <person name="Eng W."/>
            <person name="Kruse C.P.S."/>
            <person name="Koehler S.I."/>
            <person name="Kunde Y."/>
            <person name="Gleasner C.D."/>
            <person name="You Mak K.T."/>
            <person name="Polle J."/>
            <person name="Hovde B.T."/>
            <person name="Starkenburg S.R."/>
        </authorList>
    </citation>
    <scope>NUCLEOTIDE SEQUENCE [LARGE SCALE GENOMIC DNA]</scope>
    <source>
        <strain evidence="1 2">DOE0152z</strain>
    </source>
</reference>
<gene>
    <name evidence="1" type="ORF">OEZ85_012145</name>
</gene>